<accession>A0A818H3H8</accession>
<dbReference type="Proteomes" id="UP000663838">
    <property type="component" value="Unassembled WGS sequence"/>
</dbReference>
<evidence type="ECO:0000313" key="2">
    <source>
        <dbReference type="EMBL" id="CAF4591092.1"/>
    </source>
</evidence>
<gene>
    <name evidence="1" type="ORF">KIK155_LOCUS15634</name>
    <name evidence="2" type="ORF">TOA249_LOCUS9945</name>
</gene>
<evidence type="ECO:0008006" key="4">
    <source>
        <dbReference type="Google" id="ProtNLM"/>
    </source>
</evidence>
<proteinExistence type="predicted"/>
<evidence type="ECO:0000313" key="1">
    <source>
        <dbReference type="EMBL" id="CAF3498662.1"/>
    </source>
</evidence>
<reference evidence="1" key="1">
    <citation type="submission" date="2021-02" db="EMBL/GenBank/DDBJ databases">
        <authorList>
            <person name="Nowell W R."/>
        </authorList>
    </citation>
    <scope>NUCLEOTIDE SEQUENCE</scope>
</reference>
<comment type="caution">
    <text evidence="1">The sequence shown here is derived from an EMBL/GenBank/DDBJ whole genome shotgun (WGS) entry which is preliminary data.</text>
</comment>
<dbReference type="AlphaFoldDB" id="A0A818H3H8"/>
<dbReference type="EMBL" id="CAJOBS010000504">
    <property type="protein sequence ID" value="CAF4591092.1"/>
    <property type="molecule type" value="Genomic_DNA"/>
</dbReference>
<dbReference type="EMBL" id="CAJNYV010002751">
    <property type="protein sequence ID" value="CAF3498662.1"/>
    <property type="molecule type" value="Genomic_DNA"/>
</dbReference>
<dbReference type="InterPro" id="IPR036397">
    <property type="entry name" value="RNaseH_sf"/>
</dbReference>
<dbReference type="Proteomes" id="UP000663865">
    <property type="component" value="Unassembled WGS sequence"/>
</dbReference>
<dbReference type="GO" id="GO:0003676">
    <property type="term" value="F:nucleic acid binding"/>
    <property type="evidence" value="ECO:0007669"/>
    <property type="project" value="InterPro"/>
</dbReference>
<organism evidence="1 3">
    <name type="scientific">Rotaria socialis</name>
    <dbReference type="NCBI Taxonomy" id="392032"/>
    <lineage>
        <taxon>Eukaryota</taxon>
        <taxon>Metazoa</taxon>
        <taxon>Spiralia</taxon>
        <taxon>Gnathifera</taxon>
        <taxon>Rotifera</taxon>
        <taxon>Eurotatoria</taxon>
        <taxon>Bdelloidea</taxon>
        <taxon>Philodinida</taxon>
        <taxon>Philodinidae</taxon>
        <taxon>Rotaria</taxon>
    </lineage>
</organism>
<dbReference type="Gene3D" id="3.30.420.10">
    <property type="entry name" value="Ribonuclease H-like superfamily/Ribonuclease H"/>
    <property type="match status" value="1"/>
</dbReference>
<name>A0A818H3H8_9BILA</name>
<sequence length="110" mass="12680">MTFSNWVVHNFRKEDTLTVLFSDENMFDLDGIYNAQNDRIWTVDRDKTDKKGGVKQKRKSPQKVMVWQGAYSKGLTPVIILDKVTVDHQRYINEALPATLKYGDEVLGDS</sequence>
<evidence type="ECO:0000313" key="3">
    <source>
        <dbReference type="Proteomes" id="UP000663865"/>
    </source>
</evidence>
<protein>
    <recommendedName>
        <fullName evidence="4">Transposase</fullName>
    </recommendedName>
</protein>